<dbReference type="PANTHER" id="PTHR46743:SF2">
    <property type="entry name" value="TEICHOIC ACIDS EXPORT ATP-BINDING PROTEIN TAGH"/>
    <property type="match status" value="1"/>
</dbReference>
<evidence type="ECO:0000313" key="6">
    <source>
        <dbReference type="EMBL" id="ABK99715.1"/>
    </source>
</evidence>
<reference evidence="6 7" key="1">
    <citation type="submission" date="2006-10" db="EMBL/GenBank/DDBJ databases">
        <title>Complete sequence of chromosome of Pelobacter propionicus DSM 2379.</title>
        <authorList>
            <consortium name="US DOE Joint Genome Institute"/>
            <person name="Copeland A."/>
            <person name="Lucas S."/>
            <person name="Lapidus A."/>
            <person name="Barry K."/>
            <person name="Detter J.C."/>
            <person name="Glavina del Rio T."/>
            <person name="Hammon N."/>
            <person name="Israni S."/>
            <person name="Dalin E."/>
            <person name="Tice H."/>
            <person name="Pitluck S."/>
            <person name="Saunders E."/>
            <person name="Brettin T."/>
            <person name="Bruce D."/>
            <person name="Han C."/>
            <person name="Tapia R."/>
            <person name="Schmutz J."/>
            <person name="Larimer F."/>
            <person name="Land M."/>
            <person name="Hauser L."/>
            <person name="Kyrpides N."/>
            <person name="Kim E."/>
            <person name="Lovley D."/>
            <person name="Richardson P."/>
        </authorList>
    </citation>
    <scope>NUCLEOTIDE SEQUENCE [LARGE SCALE GENOMIC DNA]</scope>
    <source>
        <strain evidence="7">DSM 2379 / NBRC 103807 / OttBd1</strain>
    </source>
</reference>
<organism evidence="6 7">
    <name type="scientific">Pelobacter propionicus (strain DSM 2379 / NBRC 103807 / OttBd1)</name>
    <dbReference type="NCBI Taxonomy" id="338966"/>
    <lineage>
        <taxon>Bacteria</taxon>
        <taxon>Pseudomonadati</taxon>
        <taxon>Thermodesulfobacteriota</taxon>
        <taxon>Desulfuromonadia</taxon>
        <taxon>Desulfuromonadales</taxon>
        <taxon>Desulfuromonadaceae</taxon>
        <taxon>Pelobacter</taxon>
    </lineage>
</organism>
<dbReference type="InterPro" id="IPR027417">
    <property type="entry name" value="P-loop_NTPase"/>
</dbReference>
<proteinExistence type="inferred from homology"/>
<dbReference type="Gene3D" id="3.40.50.300">
    <property type="entry name" value="P-loop containing nucleotide triphosphate hydrolases"/>
    <property type="match status" value="1"/>
</dbReference>
<dbReference type="Proteomes" id="UP000006732">
    <property type="component" value="Chromosome"/>
</dbReference>
<dbReference type="PANTHER" id="PTHR46743">
    <property type="entry name" value="TEICHOIC ACIDS EXPORT ATP-BINDING PROTEIN TAGH"/>
    <property type="match status" value="1"/>
</dbReference>
<dbReference type="CDD" id="cd03220">
    <property type="entry name" value="ABC_KpsT_Wzt"/>
    <property type="match status" value="1"/>
</dbReference>
<evidence type="ECO:0000256" key="3">
    <source>
        <dbReference type="ARBA" id="ARBA00022741"/>
    </source>
</evidence>
<dbReference type="EMBL" id="CP000482">
    <property type="protein sequence ID" value="ABK99715.1"/>
    <property type="molecule type" value="Genomic_DNA"/>
</dbReference>
<dbReference type="Pfam" id="PF00005">
    <property type="entry name" value="ABC_tran"/>
    <property type="match status" value="1"/>
</dbReference>
<dbReference type="PROSITE" id="PS50893">
    <property type="entry name" value="ABC_TRANSPORTER_2"/>
    <property type="match status" value="1"/>
</dbReference>
<dbReference type="InterPro" id="IPR050683">
    <property type="entry name" value="Bact_Polysacc_Export_ATP-bd"/>
</dbReference>
<keyword evidence="4" id="KW-0067">ATP-binding</keyword>
<dbReference type="GO" id="GO:0016887">
    <property type="term" value="F:ATP hydrolysis activity"/>
    <property type="evidence" value="ECO:0007669"/>
    <property type="project" value="InterPro"/>
</dbReference>
<dbReference type="STRING" id="338966.Ppro_2107"/>
<dbReference type="InterPro" id="IPR015860">
    <property type="entry name" value="ABC_transpr_TagH-like"/>
</dbReference>
<sequence>MSTVITVENLGKKYTLRHQSSQQPYVALRDVLTDSVKNAGRKFSSLFFRSPVPGPQSPTSEDFWALKDVSFEVKQGDRIGIIGRNGAGKSTLLKILSRIIEPTSGSVRIKGRVASLLEVGTGFHPELTGRENIFLNGAILGMHRAEIKKKFDEIVDFAEIEKFLDTPVKRYSSGMYVRLAFAVAAHLEPEILVVDEVLAVGDAQFQKKCLGKMEDVSANEGRTVLFVSHNMAAISSLCSSGVLLERGTILTQGYVEDCVKLYHTRMEEVSVATKRDSIPGRPDPSLRLEDAYLLDKNDNSVKAISLSDPLKICLRYQFKTAIRGLIVHLGVYNSVETGVLRFESSVFEELPAYGVITCQCNSIRLVPGRYKVNICFLRGSEVLEYIPNALYFDVYVSDYFGNGKLPDFRLCEVLVPHEWVVKKIDDEASRGKEVGCD</sequence>
<protein>
    <submittedName>
        <fullName evidence="6">ABC transporter related protein</fullName>
    </submittedName>
</protein>
<dbReference type="SUPFAM" id="SSF52540">
    <property type="entry name" value="P-loop containing nucleoside triphosphate hydrolases"/>
    <property type="match status" value="1"/>
</dbReference>
<dbReference type="AlphaFoldDB" id="A1AQU5"/>
<dbReference type="GO" id="GO:0016020">
    <property type="term" value="C:membrane"/>
    <property type="evidence" value="ECO:0007669"/>
    <property type="project" value="InterPro"/>
</dbReference>
<comment type="similarity">
    <text evidence="1">Belongs to the ABC transporter superfamily.</text>
</comment>
<feature type="domain" description="ABC transporter" evidence="5">
    <location>
        <begin position="41"/>
        <end position="271"/>
    </location>
</feature>
<dbReference type="CDD" id="cd10147">
    <property type="entry name" value="Wzt_C-like"/>
    <property type="match status" value="1"/>
</dbReference>
<evidence type="ECO:0000313" key="7">
    <source>
        <dbReference type="Proteomes" id="UP000006732"/>
    </source>
</evidence>
<accession>A1AQU5</accession>
<keyword evidence="7" id="KW-1185">Reference proteome</keyword>
<dbReference type="RefSeq" id="WP_011735981.1">
    <property type="nucleotide sequence ID" value="NC_008609.1"/>
</dbReference>
<name>A1AQU5_PELPD</name>
<evidence type="ECO:0000256" key="2">
    <source>
        <dbReference type="ARBA" id="ARBA00022448"/>
    </source>
</evidence>
<dbReference type="GO" id="GO:0005524">
    <property type="term" value="F:ATP binding"/>
    <property type="evidence" value="ECO:0007669"/>
    <property type="project" value="UniProtKB-KW"/>
</dbReference>
<gene>
    <name evidence="6" type="ordered locus">Ppro_2107</name>
</gene>
<evidence type="ECO:0000256" key="1">
    <source>
        <dbReference type="ARBA" id="ARBA00005417"/>
    </source>
</evidence>
<dbReference type="Pfam" id="PF14524">
    <property type="entry name" value="Wzt_C"/>
    <property type="match status" value="1"/>
</dbReference>
<evidence type="ECO:0000256" key="4">
    <source>
        <dbReference type="ARBA" id="ARBA00022840"/>
    </source>
</evidence>
<dbReference type="InterPro" id="IPR003593">
    <property type="entry name" value="AAA+_ATPase"/>
</dbReference>
<dbReference type="InterPro" id="IPR029439">
    <property type="entry name" value="Wzt_C"/>
</dbReference>
<dbReference type="SMART" id="SM00382">
    <property type="entry name" value="AAA"/>
    <property type="match status" value="1"/>
</dbReference>
<dbReference type="KEGG" id="ppd:Ppro_2107"/>
<dbReference type="eggNOG" id="COG1134">
    <property type="taxonomic scope" value="Bacteria"/>
</dbReference>
<dbReference type="HOGENOM" id="CLU_000604_101_4_7"/>
<dbReference type="OrthoDB" id="9805130at2"/>
<keyword evidence="2" id="KW-0813">Transport</keyword>
<dbReference type="InterPro" id="IPR003439">
    <property type="entry name" value="ABC_transporter-like_ATP-bd"/>
</dbReference>
<dbReference type="GO" id="GO:0140359">
    <property type="term" value="F:ABC-type transporter activity"/>
    <property type="evidence" value="ECO:0007669"/>
    <property type="project" value="InterPro"/>
</dbReference>
<evidence type="ECO:0000259" key="5">
    <source>
        <dbReference type="PROSITE" id="PS50893"/>
    </source>
</evidence>
<keyword evidence="3" id="KW-0547">Nucleotide-binding</keyword>